<dbReference type="InterPro" id="IPR003848">
    <property type="entry name" value="DUF218"/>
</dbReference>
<proteinExistence type="predicted"/>
<comment type="caution">
    <text evidence="3">The sequence shown here is derived from an EMBL/GenBank/DDBJ whole genome shotgun (WGS) entry which is preliminary data.</text>
</comment>
<dbReference type="AlphaFoldDB" id="A0A9W7FAK2"/>
<dbReference type="Pfam" id="PF02698">
    <property type="entry name" value="DUF218"/>
    <property type="match status" value="1"/>
</dbReference>
<dbReference type="Gene3D" id="1.25.40.20">
    <property type="entry name" value="Ankyrin repeat-containing domain"/>
    <property type="match status" value="2"/>
</dbReference>
<sequence>MAKTIIVILGFAHRYSEASCNRLARGLEAFNDESDGNDKYVVMTGGDTTGCGETEAEYLIRQAKKSLPSSSHCKLLKEDEARYTIENAIFVRRIIESLGEVERVIVVTNEFHLRRSLLIFLTVFEEVNGCRVEGKGAEDGEHLERDTGIGLGVWLEQEAVKWLVEAGGDVNKRNEWGATPVHFLSAMVAGERRDRIAEILEKAGADMGIKGRSALWGGKEKEAGEVQGFGLGHQKLQLLGSVLAFGDVIYSQLIEAAREGDVGGVKVWIEDNPEMSVDGPESYGGTTALAHASSGGCAQVVELLLERGADVRLPKSPKSNSFHYAAFKMHRNVFRILKRAKGSEEALLSRGESELWGSLGCVGVKELALFVAKEAEEFARNI</sequence>
<dbReference type="PANTHER" id="PTHR30336:SF4">
    <property type="entry name" value="ENVELOPE BIOGENESIS FACTOR ELYC"/>
    <property type="match status" value="1"/>
</dbReference>
<dbReference type="OrthoDB" id="4772757at2759"/>
<name>A0A9W7FAK2_9STRA</name>
<evidence type="ECO:0000259" key="2">
    <source>
        <dbReference type="Pfam" id="PF02698"/>
    </source>
</evidence>
<dbReference type="PANTHER" id="PTHR30336">
    <property type="entry name" value="INNER MEMBRANE PROTEIN, PROBABLE PERMEASE"/>
    <property type="match status" value="1"/>
</dbReference>
<feature type="repeat" description="ANK" evidence="1">
    <location>
        <begin position="284"/>
        <end position="316"/>
    </location>
</feature>
<dbReference type="Pfam" id="PF12796">
    <property type="entry name" value="Ank_2"/>
    <property type="match status" value="1"/>
</dbReference>
<dbReference type="InterPro" id="IPR002110">
    <property type="entry name" value="Ankyrin_rpt"/>
</dbReference>
<dbReference type="PROSITE" id="PS50088">
    <property type="entry name" value="ANK_REPEAT"/>
    <property type="match status" value="1"/>
</dbReference>
<dbReference type="Proteomes" id="UP001165122">
    <property type="component" value="Unassembled WGS sequence"/>
</dbReference>
<evidence type="ECO:0000313" key="3">
    <source>
        <dbReference type="EMBL" id="GMI07733.1"/>
    </source>
</evidence>
<keyword evidence="1" id="KW-0040">ANK repeat</keyword>
<dbReference type="GO" id="GO:0000270">
    <property type="term" value="P:peptidoglycan metabolic process"/>
    <property type="evidence" value="ECO:0007669"/>
    <property type="project" value="TreeGrafter"/>
</dbReference>
<reference evidence="4" key="1">
    <citation type="journal article" date="2023" name="Commun. Biol.">
        <title>Genome analysis of Parmales, the sister group of diatoms, reveals the evolutionary specialization of diatoms from phago-mixotrophs to photoautotrophs.</title>
        <authorList>
            <person name="Ban H."/>
            <person name="Sato S."/>
            <person name="Yoshikawa S."/>
            <person name="Yamada K."/>
            <person name="Nakamura Y."/>
            <person name="Ichinomiya M."/>
            <person name="Sato N."/>
            <person name="Blanc-Mathieu R."/>
            <person name="Endo H."/>
            <person name="Kuwata A."/>
            <person name="Ogata H."/>
        </authorList>
    </citation>
    <scope>NUCLEOTIDE SEQUENCE [LARGE SCALE GENOMIC DNA]</scope>
    <source>
        <strain evidence="4">NIES 3700</strain>
    </source>
</reference>
<dbReference type="InterPro" id="IPR036770">
    <property type="entry name" value="Ankyrin_rpt-contain_sf"/>
</dbReference>
<dbReference type="PROSITE" id="PS50297">
    <property type="entry name" value="ANK_REP_REGION"/>
    <property type="match status" value="1"/>
</dbReference>
<dbReference type="InterPro" id="IPR051599">
    <property type="entry name" value="Cell_Envelope_Assoc"/>
</dbReference>
<dbReference type="Gene3D" id="3.40.50.620">
    <property type="entry name" value="HUPs"/>
    <property type="match status" value="1"/>
</dbReference>
<dbReference type="EMBL" id="BRXW01000115">
    <property type="protein sequence ID" value="GMI07733.1"/>
    <property type="molecule type" value="Genomic_DNA"/>
</dbReference>
<dbReference type="SUPFAM" id="SSF48403">
    <property type="entry name" value="Ankyrin repeat"/>
    <property type="match status" value="1"/>
</dbReference>
<feature type="domain" description="DUF218" evidence="2">
    <location>
        <begin position="5"/>
        <end position="122"/>
    </location>
</feature>
<dbReference type="CDD" id="cd06259">
    <property type="entry name" value="YdcF-like"/>
    <property type="match status" value="1"/>
</dbReference>
<evidence type="ECO:0000313" key="4">
    <source>
        <dbReference type="Proteomes" id="UP001165122"/>
    </source>
</evidence>
<organism evidence="3 4">
    <name type="scientific">Triparma laevis f. longispina</name>
    <dbReference type="NCBI Taxonomy" id="1714387"/>
    <lineage>
        <taxon>Eukaryota</taxon>
        <taxon>Sar</taxon>
        <taxon>Stramenopiles</taxon>
        <taxon>Ochrophyta</taxon>
        <taxon>Bolidophyceae</taxon>
        <taxon>Parmales</taxon>
        <taxon>Triparmaceae</taxon>
        <taxon>Triparma</taxon>
    </lineage>
</organism>
<accession>A0A9W7FAK2</accession>
<dbReference type="GO" id="GO:0005886">
    <property type="term" value="C:plasma membrane"/>
    <property type="evidence" value="ECO:0007669"/>
    <property type="project" value="TreeGrafter"/>
</dbReference>
<evidence type="ECO:0000256" key="1">
    <source>
        <dbReference type="PROSITE-ProRule" id="PRU00023"/>
    </source>
</evidence>
<protein>
    <recommendedName>
        <fullName evidence="2">DUF218 domain-containing protein</fullName>
    </recommendedName>
</protein>
<gene>
    <name evidence="3" type="ORF">TrLO_g11533</name>
</gene>
<dbReference type="InterPro" id="IPR014729">
    <property type="entry name" value="Rossmann-like_a/b/a_fold"/>
</dbReference>
<keyword evidence="4" id="KW-1185">Reference proteome</keyword>